<sequence>MIKPADLVAFKLKNMNNNKYDSLHLHVQRDNRRAVDKEQKNYKRLLEMSKKAQKNDFIKLKLNKKIQNNLEKYNLKSKNPRGLRELEKSTTDLTDYEVDYQGGYDKSVIVKSSNDSDEKNLQPISEEIEEAYDYELLKAEYEQQKNDFLYKNKTFNFTDDGQPEDTPKEFLKQLVQFNKPRNCTQEEIEKFGLKSFECLTFDYQNAIKNKTSLSVLLRRTWQVGAVVVFDVISVFLDEELEE</sequence>
<comment type="caution">
    <text evidence="1">The sequence shown here is derived from an EMBL/GenBank/DDBJ whole genome shotgun (WGS) entry which is preliminary data.</text>
</comment>
<evidence type="ECO:0000313" key="1">
    <source>
        <dbReference type="EMBL" id="CAG5107304.1"/>
    </source>
</evidence>
<organism evidence="1 2">
    <name type="scientific">Cotesia congregata</name>
    <name type="common">Parasitoid wasp</name>
    <name type="synonym">Apanteles congregatus</name>
    <dbReference type="NCBI Taxonomy" id="51543"/>
    <lineage>
        <taxon>Eukaryota</taxon>
        <taxon>Metazoa</taxon>
        <taxon>Ecdysozoa</taxon>
        <taxon>Arthropoda</taxon>
        <taxon>Hexapoda</taxon>
        <taxon>Insecta</taxon>
        <taxon>Pterygota</taxon>
        <taxon>Neoptera</taxon>
        <taxon>Endopterygota</taxon>
        <taxon>Hymenoptera</taxon>
        <taxon>Apocrita</taxon>
        <taxon>Ichneumonoidea</taxon>
        <taxon>Braconidae</taxon>
        <taxon>Microgastrinae</taxon>
        <taxon>Cotesia</taxon>
    </lineage>
</organism>
<keyword evidence="2" id="KW-1185">Reference proteome</keyword>
<dbReference type="AlphaFoldDB" id="A0A8J2HN93"/>
<gene>
    <name evidence="1" type="ORF">HICCMSTLAB_LOCUS12682</name>
</gene>
<name>A0A8J2HN93_COTCN</name>
<dbReference type="Proteomes" id="UP000786811">
    <property type="component" value="Unassembled WGS sequence"/>
</dbReference>
<reference evidence="1" key="1">
    <citation type="submission" date="2021-04" db="EMBL/GenBank/DDBJ databases">
        <authorList>
            <person name="Chebbi M.A.C M."/>
        </authorList>
    </citation>
    <scope>NUCLEOTIDE SEQUENCE</scope>
</reference>
<dbReference type="EMBL" id="CAJNRD030001124">
    <property type="protein sequence ID" value="CAG5107304.1"/>
    <property type="molecule type" value="Genomic_DNA"/>
</dbReference>
<evidence type="ECO:0000313" key="2">
    <source>
        <dbReference type="Proteomes" id="UP000786811"/>
    </source>
</evidence>
<protein>
    <submittedName>
        <fullName evidence="1">Uncharacterized protein</fullName>
    </submittedName>
</protein>
<proteinExistence type="predicted"/>
<dbReference type="OrthoDB" id="6617422at2759"/>
<accession>A0A8J2HN93</accession>